<evidence type="ECO:0000256" key="5">
    <source>
        <dbReference type="SAM" id="Coils"/>
    </source>
</evidence>
<gene>
    <name evidence="8" type="ORF">L207DRAFT_569441</name>
</gene>
<dbReference type="Proteomes" id="UP000235786">
    <property type="component" value="Unassembled WGS sequence"/>
</dbReference>
<protein>
    <recommendedName>
        <fullName evidence="10">Cora-domain-containing protein</fullName>
    </recommendedName>
</protein>
<evidence type="ECO:0000256" key="1">
    <source>
        <dbReference type="ARBA" id="ARBA00004141"/>
    </source>
</evidence>
<dbReference type="InterPro" id="IPR045863">
    <property type="entry name" value="CorA_TM1_TM2"/>
</dbReference>
<keyword evidence="9" id="KW-1185">Reference proteome</keyword>
<feature type="transmembrane region" description="Helical" evidence="7">
    <location>
        <begin position="763"/>
        <end position="784"/>
    </location>
</feature>
<feature type="transmembrane region" description="Helical" evidence="7">
    <location>
        <begin position="848"/>
        <end position="869"/>
    </location>
</feature>
<evidence type="ECO:0000256" key="2">
    <source>
        <dbReference type="ARBA" id="ARBA00022692"/>
    </source>
</evidence>
<feature type="compositionally biased region" description="Polar residues" evidence="6">
    <location>
        <begin position="920"/>
        <end position="929"/>
    </location>
</feature>
<feature type="coiled-coil region" evidence="5">
    <location>
        <begin position="699"/>
        <end position="726"/>
    </location>
</feature>
<feature type="region of interest" description="Disordered" evidence="6">
    <location>
        <begin position="94"/>
        <end position="117"/>
    </location>
</feature>
<evidence type="ECO:0000313" key="8">
    <source>
        <dbReference type="EMBL" id="PMD36065.1"/>
    </source>
</evidence>
<keyword evidence="5" id="KW-0175">Coiled coil</keyword>
<sequence length="946" mass="109160">MAEFIKYCKGSSDTGIHSNSIEDGLLHFSACLKFSEREGYLESLQGTERLELRQRIVDELARTARLRKIFEAEGLKTETGRLLKSFKATLHQQFQRRRARQKSSESEPSSHVPITKSKNLDDEVTEVVLEDLRANVIYFKKRAKDAHPHPYDHPELEGTFPNQRVPLGLLLRDNPKNPLMWKCEEDMIRYFHIPANNMSWVEEAIARYYNETKPDIDGPYRKPPQGVKESKTRMLLRPQFWRGLQHGDRPDLPTHTRHMRPRCYPISTDHENSEPKPKNLMLFMPYLHWETDRRRLKSAEILKRHGLAKWSPFSDIVDNALDPAVETNMDRVDSDGLLESMTTTSRAGRISSKPVKITHQSKSQKRNLLGILLLKAAALFEAMDGFADEMLIEKHLSRRPPLHPRRTLDQSYYWTLKDTCSRDRDQVVYRGTAPSPKLLLLHSGCTKDNPKKDKACPQCMENVKKVPRVVMVDQLWMWILDENTIITSFPKRWGRNKPDPSAVQKCIRTRLRAARVDEVRCVYDLGIIILDQVSRVFFDRTQPTDLQPQVIDSFANAIGKVTHKQTVAFDHFWECTQLVSKGYNSRDETAFTSVKKWQDTLLDINPEGDLLREIKDILDELFIITLIKTQEETVIRTFVKNCQRLQNWSNFGEIDSRSDRSSPGLSSMKLKQRRQSSLATMPYITLDQQYDPEDVHWTMICARELLDNLQDQLMELQSLRNAAENTSFALKDLLALKQQQAGVVEARESVKQGEESLRQGRSIMLFTIVTIIFLPLSFFTGVFGMNATDLTGSSGPGLYNWGDIFRFMSTNDPTPTLRITNLTFFLVPISALIITCSLLLAFSKLVRAALSFWFNVAWAWLITSTPAYVRWRETHLTSKKLAEDETKIINRMKKKALQIEFERKERERRRKEGTPKEPASTRNSTSLQPSVMGLDDGDIEMGVRLR</sequence>
<feature type="region of interest" description="Disordered" evidence="6">
    <location>
        <begin position="903"/>
        <end position="937"/>
    </location>
</feature>
<dbReference type="OrthoDB" id="341259at2759"/>
<dbReference type="Gene3D" id="1.20.58.340">
    <property type="entry name" value="Magnesium transport protein CorA, transmembrane region"/>
    <property type="match status" value="1"/>
</dbReference>
<proteinExistence type="predicted"/>
<dbReference type="GO" id="GO:0046873">
    <property type="term" value="F:metal ion transmembrane transporter activity"/>
    <property type="evidence" value="ECO:0007669"/>
    <property type="project" value="InterPro"/>
</dbReference>
<name>A0A2J6RC23_HYAVF</name>
<comment type="subcellular location">
    <subcellularLocation>
        <location evidence="1">Membrane</location>
        <topology evidence="1">Multi-pass membrane protein</topology>
    </subcellularLocation>
</comment>
<evidence type="ECO:0000256" key="4">
    <source>
        <dbReference type="ARBA" id="ARBA00023136"/>
    </source>
</evidence>
<evidence type="ECO:0000313" key="9">
    <source>
        <dbReference type="Proteomes" id="UP000235786"/>
    </source>
</evidence>
<dbReference type="STRING" id="1149755.A0A2J6RC23"/>
<dbReference type="SUPFAM" id="SSF144083">
    <property type="entry name" value="Magnesium transport protein CorA, transmembrane region"/>
    <property type="match status" value="1"/>
</dbReference>
<dbReference type="PANTHER" id="PTHR47685">
    <property type="entry name" value="MAGNESIUM TRANSPORT PROTEIN CORA"/>
    <property type="match status" value="1"/>
</dbReference>
<organism evidence="8 9">
    <name type="scientific">Hyaloscypha variabilis (strain UAMH 11265 / GT02V1 / F)</name>
    <name type="common">Meliniomyces variabilis</name>
    <dbReference type="NCBI Taxonomy" id="1149755"/>
    <lineage>
        <taxon>Eukaryota</taxon>
        <taxon>Fungi</taxon>
        <taxon>Dikarya</taxon>
        <taxon>Ascomycota</taxon>
        <taxon>Pezizomycotina</taxon>
        <taxon>Leotiomycetes</taxon>
        <taxon>Helotiales</taxon>
        <taxon>Hyaloscyphaceae</taxon>
        <taxon>Hyaloscypha</taxon>
        <taxon>Hyaloscypha variabilis</taxon>
    </lineage>
</organism>
<dbReference type="EMBL" id="KZ613951">
    <property type="protein sequence ID" value="PMD36065.1"/>
    <property type="molecule type" value="Genomic_DNA"/>
</dbReference>
<keyword evidence="4 7" id="KW-0472">Membrane</keyword>
<evidence type="ECO:0000256" key="7">
    <source>
        <dbReference type="SAM" id="Phobius"/>
    </source>
</evidence>
<keyword evidence="3 7" id="KW-1133">Transmembrane helix</keyword>
<feature type="transmembrane region" description="Helical" evidence="7">
    <location>
        <begin position="822"/>
        <end position="842"/>
    </location>
</feature>
<dbReference type="PANTHER" id="PTHR47685:SF1">
    <property type="entry name" value="MAGNESIUM TRANSPORT PROTEIN CORA"/>
    <property type="match status" value="1"/>
</dbReference>
<dbReference type="GO" id="GO:0016020">
    <property type="term" value="C:membrane"/>
    <property type="evidence" value="ECO:0007669"/>
    <property type="project" value="UniProtKB-SubCell"/>
</dbReference>
<dbReference type="InterPro" id="IPR050829">
    <property type="entry name" value="CorA_MIT"/>
</dbReference>
<accession>A0A2J6RC23</accession>
<evidence type="ECO:0000256" key="3">
    <source>
        <dbReference type="ARBA" id="ARBA00022989"/>
    </source>
</evidence>
<reference evidence="8 9" key="1">
    <citation type="submission" date="2016-04" db="EMBL/GenBank/DDBJ databases">
        <title>A degradative enzymes factory behind the ericoid mycorrhizal symbiosis.</title>
        <authorList>
            <consortium name="DOE Joint Genome Institute"/>
            <person name="Martino E."/>
            <person name="Morin E."/>
            <person name="Grelet G."/>
            <person name="Kuo A."/>
            <person name="Kohler A."/>
            <person name="Daghino S."/>
            <person name="Barry K."/>
            <person name="Choi C."/>
            <person name="Cichocki N."/>
            <person name="Clum A."/>
            <person name="Copeland A."/>
            <person name="Hainaut M."/>
            <person name="Haridas S."/>
            <person name="Labutti K."/>
            <person name="Lindquist E."/>
            <person name="Lipzen A."/>
            <person name="Khouja H.-R."/>
            <person name="Murat C."/>
            <person name="Ohm R."/>
            <person name="Olson A."/>
            <person name="Spatafora J."/>
            <person name="Veneault-Fourrey C."/>
            <person name="Henrissat B."/>
            <person name="Grigoriev I."/>
            <person name="Martin F."/>
            <person name="Perotto S."/>
        </authorList>
    </citation>
    <scope>NUCLEOTIDE SEQUENCE [LARGE SCALE GENOMIC DNA]</scope>
    <source>
        <strain evidence="8 9">F</strain>
    </source>
</reference>
<evidence type="ECO:0000256" key="6">
    <source>
        <dbReference type="SAM" id="MobiDB-lite"/>
    </source>
</evidence>
<keyword evidence="2 7" id="KW-0812">Transmembrane</keyword>
<dbReference type="InterPro" id="IPR002523">
    <property type="entry name" value="MgTranspt_CorA/ZnTranspt_ZntB"/>
</dbReference>
<dbReference type="Pfam" id="PF01544">
    <property type="entry name" value="CorA"/>
    <property type="match status" value="1"/>
</dbReference>
<dbReference type="AlphaFoldDB" id="A0A2J6RC23"/>
<feature type="compositionally biased region" description="Basic and acidic residues" evidence="6">
    <location>
        <begin position="903"/>
        <end position="915"/>
    </location>
</feature>
<evidence type="ECO:0008006" key="10">
    <source>
        <dbReference type="Google" id="ProtNLM"/>
    </source>
</evidence>